<organism evidence="2 3">
    <name type="scientific">Acorus calamus</name>
    <name type="common">Sweet flag</name>
    <dbReference type="NCBI Taxonomy" id="4465"/>
    <lineage>
        <taxon>Eukaryota</taxon>
        <taxon>Viridiplantae</taxon>
        <taxon>Streptophyta</taxon>
        <taxon>Embryophyta</taxon>
        <taxon>Tracheophyta</taxon>
        <taxon>Spermatophyta</taxon>
        <taxon>Magnoliopsida</taxon>
        <taxon>Liliopsida</taxon>
        <taxon>Acoraceae</taxon>
        <taxon>Acorus</taxon>
    </lineage>
</organism>
<dbReference type="InterPro" id="IPR012474">
    <property type="entry name" value="Frigida"/>
</dbReference>
<evidence type="ECO:0000313" key="2">
    <source>
        <dbReference type="EMBL" id="KAK1295670.1"/>
    </source>
</evidence>
<proteinExistence type="inferred from homology"/>
<keyword evidence="1" id="KW-0217">Developmental protein</keyword>
<gene>
    <name evidence="2" type="ORF">QJS10_CPB15g01574</name>
</gene>
<evidence type="ECO:0000313" key="3">
    <source>
        <dbReference type="Proteomes" id="UP001180020"/>
    </source>
</evidence>
<dbReference type="GO" id="GO:0030154">
    <property type="term" value="P:cell differentiation"/>
    <property type="evidence" value="ECO:0007669"/>
    <property type="project" value="UniProtKB-KW"/>
</dbReference>
<comment type="caution">
    <text evidence="2">The sequence shown here is derived from an EMBL/GenBank/DDBJ whole genome shotgun (WGS) entry which is preliminary data.</text>
</comment>
<dbReference type="AlphaFoldDB" id="A0AAV9D382"/>
<protein>
    <recommendedName>
        <fullName evidence="1">FRIGIDA-like protein</fullName>
    </recommendedName>
</protein>
<reference evidence="2" key="2">
    <citation type="submission" date="2023-06" db="EMBL/GenBank/DDBJ databases">
        <authorList>
            <person name="Ma L."/>
            <person name="Liu K.-W."/>
            <person name="Li Z."/>
            <person name="Hsiao Y.-Y."/>
            <person name="Qi Y."/>
            <person name="Fu T."/>
            <person name="Tang G."/>
            <person name="Zhang D."/>
            <person name="Sun W.-H."/>
            <person name="Liu D.-K."/>
            <person name="Li Y."/>
            <person name="Chen G.-Z."/>
            <person name="Liu X.-D."/>
            <person name="Liao X.-Y."/>
            <person name="Jiang Y.-T."/>
            <person name="Yu X."/>
            <person name="Hao Y."/>
            <person name="Huang J."/>
            <person name="Zhao X.-W."/>
            <person name="Ke S."/>
            <person name="Chen Y.-Y."/>
            <person name="Wu W.-L."/>
            <person name="Hsu J.-L."/>
            <person name="Lin Y.-F."/>
            <person name="Huang M.-D."/>
            <person name="Li C.-Y."/>
            <person name="Huang L."/>
            <person name="Wang Z.-W."/>
            <person name="Zhao X."/>
            <person name="Zhong W.-Y."/>
            <person name="Peng D.-H."/>
            <person name="Ahmad S."/>
            <person name="Lan S."/>
            <person name="Zhang J.-S."/>
            <person name="Tsai W.-C."/>
            <person name="Van De Peer Y."/>
            <person name="Liu Z.-J."/>
        </authorList>
    </citation>
    <scope>NUCLEOTIDE SEQUENCE</scope>
    <source>
        <strain evidence="2">CP</strain>
        <tissue evidence="2">Leaves</tissue>
    </source>
</reference>
<accession>A0AAV9D382</accession>
<name>A0AAV9D382_ACOCL</name>
<dbReference type="GO" id="GO:0009908">
    <property type="term" value="P:flower development"/>
    <property type="evidence" value="ECO:0007669"/>
    <property type="project" value="UniProtKB-KW"/>
</dbReference>
<keyword evidence="3" id="KW-1185">Reference proteome</keyword>
<reference evidence="2" key="1">
    <citation type="journal article" date="2023" name="Nat. Commun.">
        <title>Diploid and tetraploid genomes of Acorus and the evolution of monocots.</title>
        <authorList>
            <person name="Ma L."/>
            <person name="Liu K.W."/>
            <person name="Li Z."/>
            <person name="Hsiao Y.Y."/>
            <person name="Qi Y."/>
            <person name="Fu T."/>
            <person name="Tang G.D."/>
            <person name="Zhang D."/>
            <person name="Sun W.H."/>
            <person name="Liu D.K."/>
            <person name="Li Y."/>
            <person name="Chen G.Z."/>
            <person name="Liu X.D."/>
            <person name="Liao X.Y."/>
            <person name="Jiang Y.T."/>
            <person name="Yu X."/>
            <person name="Hao Y."/>
            <person name="Huang J."/>
            <person name="Zhao X.W."/>
            <person name="Ke S."/>
            <person name="Chen Y.Y."/>
            <person name="Wu W.L."/>
            <person name="Hsu J.L."/>
            <person name="Lin Y.F."/>
            <person name="Huang M.D."/>
            <person name="Li C.Y."/>
            <person name="Huang L."/>
            <person name="Wang Z.W."/>
            <person name="Zhao X."/>
            <person name="Zhong W.Y."/>
            <person name="Peng D.H."/>
            <person name="Ahmad S."/>
            <person name="Lan S."/>
            <person name="Zhang J.S."/>
            <person name="Tsai W.C."/>
            <person name="Van de Peer Y."/>
            <person name="Liu Z.J."/>
        </authorList>
    </citation>
    <scope>NUCLEOTIDE SEQUENCE</scope>
    <source>
        <strain evidence="2">CP</strain>
    </source>
</reference>
<dbReference type="Proteomes" id="UP001180020">
    <property type="component" value="Unassembled WGS sequence"/>
</dbReference>
<dbReference type="Pfam" id="PF07899">
    <property type="entry name" value="Frigida"/>
    <property type="match status" value="1"/>
</dbReference>
<comment type="similarity">
    <text evidence="1">Belongs to the Frigida family.</text>
</comment>
<dbReference type="EMBL" id="JAUJYO010000015">
    <property type="protein sequence ID" value="KAK1295670.1"/>
    <property type="molecule type" value="Genomic_DNA"/>
</dbReference>
<evidence type="ECO:0000256" key="1">
    <source>
        <dbReference type="RuleBase" id="RU364012"/>
    </source>
</evidence>
<sequence length="62" mass="6974">MRDSIDKLVKKGKELDALRIVFAFELVNKIPPVPFLKAYGKGSKKTLKKCVTREATPFSHGQ</sequence>
<keyword evidence="1" id="KW-0221">Differentiation</keyword>
<keyword evidence="1" id="KW-0287">Flowering</keyword>